<evidence type="ECO:0000313" key="1">
    <source>
        <dbReference type="EMBL" id="JAP42103.1"/>
    </source>
</evidence>
<dbReference type="AlphaFoldDB" id="A0A0X3NRW0"/>
<sequence>MKQIKNVNVDYGYERCNVVGVYKDKVVYLEDGCKEGKDEDFNEAVDDEHRVGVSPFTVCNLGLISYFPLDPLHLVYLGVMKKLISLWLRNRRSKTSASINTHVLFFSVVDEVSPRLLSLNAYLPAEFSKIGMNLNEFDCWKGT</sequence>
<accession>A0A0X3NRW0</accession>
<proteinExistence type="predicted"/>
<dbReference type="EMBL" id="GEEE01021122">
    <property type="protein sequence ID" value="JAP42103.1"/>
    <property type="molecule type" value="Transcribed_RNA"/>
</dbReference>
<gene>
    <name evidence="1" type="ORF">TR105094</name>
</gene>
<protein>
    <submittedName>
        <fullName evidence="1">Uncharacterized protein</fullName>
    </submittedName>
</protein>
<name>A0A0X3NRW0_SCHSO</name>
<reference evidence="1" key="1">
    <citation type="submission" date="2016-01" db="EMBL/GenBank/DDBJ databases">
        <title>Reference transcriptome for the parasite Schistocephalus solidus: insights into the molecular evolution of parasitism.</title>
        <authorList>
            <person name="Hebert F.O."/>
            <person name="Grambauer S."/>
            <person name="Barber I."/>
            <person name="Landry C.R."/>
            <person name="Aubin-Horth N."/>
        </authorList>
    </citation>
    <scope>NUCLEOTIDE SEQUENCE</scope>
</reference>
<organism evidence="1">
    <name type="scientific">Schistocephalus solidus</name>
    <name type="common">Tapeworm</name>
    <dbReference type="NCBI Taxonomy" id="70667"/>
    <lineage>
        <taxon>Eukaryota</taxon>
        <taxon>Metazoa</taxon>
        <taxon>Spiralia</taxon>
        <taxon>Lophotrochozoa</taxon>
        <taxon>Platyhelminthes</taxon>
        <taxon>Cestoda</taxon>
        <taxon>Eucestoda</taxon>
        <taxon>Diphyllobothriidea</taxon>
        <taxon>Diphyllobothriidae</taxon>
        <taxon>Schistocephalus</taxon>
    </lineage>
</organism>